<feature type="transmembrane region" description="Helical" evidence="8">
    <location>
        <begin position="37"/>
        <end position="55"/>
    </location>
</feature>
<dbReference type="PANTHER" id="PTHR36488:SF8">
    <property type="entry name" value="CASP-LIKE PROTEIN 1U1"/>
    <property type="match status" value="1"/>
</dbReference>
<feature type="region of interest" description="Disordered" evidence="9">
    <location>
        <begin position="1"/>
        <end position="25"/>
    </location>
</feature>
<keyword evidence="7 8" id="KW-0472">Membrane</keyword>
<keyword evidence="5 8" id="KW-0812">Transmembrane</keyword>
<dbReference type="OrthoDB" id="1926504at2759"/>
<dbReference type="EMBL" id="LR746264">
    <property type="protein sequence ID" value="CAA7388618.1"/>
    <property type="molecule type" value="Genomic_DNA"/>
</dbReference>
<evidence type="ECO:0000256" key="2">
    <source>
        <dbReference type="ARBA" id="ARBA00007651"/>
    </source>
</evidence>
<evidence type="ECO:0000259" key="10">
    <source>
        <dbReference type="Pfam" id="PF04535"/>
    </source>
</evidence>
<name>A0A7I8JXX7_SPIIN</name>
<dbReference type="InterPro" id="IPR044173">
    <property type="entry name" value="CASPL"/>
</dbReference>
<dbReference type="AlphaFoldDB" id="A0A7I8JXX7"/>
<organism evidence="12 13">
    <name type="scientific">Spirodela intermedia</name>
    <name type="common">Intermediate duckweed</name>
    <dbReference type="NCBI Taxonomy" id="51605"/>
    <lineage>
        <taxon>Eukaryota</taxon>
        <taxon>Viridiplantae</taxon>
        <taxon>Streptophyta</taxon>
        <taxon>Embryophyta</taxon>
        <taxon>Tracheophyta</taxon>
        <taxon>Spermatophyta</taxon>
        <taxon>Magnoliopsida</taxon>
        <taxon>Liliopsida</taxon>
        <taxon>Araceae</taxon>
        <taxon>Lemnoideae</taxon>
        <taxon>Spirodela</taxon>
    </lineage>
</organism>
<sequence>MASSDAADSGKAATTDTESAPRRGGGAAPVSYFHVDFFLRLLLFAATVSALVVLVTSKQNKLAFVPTLRVFARLRAKFNDSPALIYLLAALAVGCFHSLLTLIISAITIVKSAASAKLLFHLLIFDALMLGVMASATGTGAAVAYIGFRGNSHVRWNKICGTFDMFCRYIASAIAVSLVASVLLVALIVVSSYSLYRRSR</sequence>
<dbReference type="EMBL" id="LR743588">
    <property type="protein sequence ID" value="CAA2614436.1"/>
    <property type="molecule type" value="Genomic_DNA"/>
</dbReference>
<feature type="domain" description="Casparian strip membrane protein" evidence="10">
    <location>
        <begin position="35"/>
        <end position="183"/>
    </location>
</feature>
<dbReference type="InterPro" id="IPR006459">
    <property type="entry name" value="CASP/CASPL"/>
</dbReference>
<evidence type="ECO:0000256" key="8">
    <source>
        <dbReference type="RuleBase" id="RU361233"/>
    </source>
</evidence>
<evidence type="ECO:0000256" key="3">
    <source>
        <dbReference type="ARBA" id="ARBA00011489"/>
    </source>
</evidence>
<evidence type="ECO:0000313" key="11">
    <source>
        <dbReference type="EMBL" id="CAA2614436.1"/>
    </source>
</evidence>
<dbReference type="Pfam" id="PF04535">
    <property type="entry name" value="CASP_dom"/>
    <property type="match status" value="1"/>
</dbReference>
<evidence type="ECO:0000256" key="7">
    <source>
        <dbReference type="ARBA" id="ARBA00023136"/>
    </source>
</evidence>
<dbReference type="InterPro" id="IPR006702">
    <property type="entry name" value="CASP_dom"/>
</dbReference>
<dbReference type="GO" id="GO:0005886">
    <property type="term" value="C:plasma membrane"/>
    <property type="evidence" value="ECO:0007669"/>
    <property type="project" value="UniProtKB-SubCell"/>
</dbReference>
<evidence type="ECO:0000256" key="6">
    <source>
        <dbReference type="ARBA" id="ARBA00022989"/>
    </source>
</evidence>
<comment type="subcellular location">
    <subcellularLocation>
        <location evidence="1 8">Cell membrane</location>
        <topology evidence="1 8">Multi-pass membrane protein</topology>
    </subcellularLocation>
</comment>
<keyword evidence="13" id="KW-1185">Reference proteome</keyword>
<proteinExistence type="inferred from homology"/>
<comment type="subunit">
    <text evidence="3 8">Homodimer and heterodimers.</text>
</comment>
<evidence type="ECO:0000313" key="13">
    <source>
        <dbReference type="Proteomes" id="UP000663760"/>
    </source>
</evidence>
<keyword evidence="6 8" id="KW-1133">Transmembrane helix</keyword>
<accession>A0A7I8JXX7</accession>
<evidence type="ECO:0000256" key="1">
    <source>
        <dbReference type="ARBA" id="ARBA00004651"/>
    </source>
</evidence>
<comment type="similarity">
    <text evidence="2 8">Belongs to the Casparian strip membrane proteins (CASP) family.</text>
</comment>
<keyword evidence="4 8" id="KW-1003">Cell membrane</keyword>
<feature type="compositionally biased region" description="Low complexity" evidence="9">
    <location>
        <begin position="1"/>
        <end position="17"/>
    </location>
</feature>
<feature type="transmembrane region" description="Helical" evidence="8">
    <location>
        <begin position="83"/>
        <end position="110"/>
    </location>
</feature>
<evidence type="ECO:0000256" key="9">
    <source>
        <dbReference type="SAM" id="MobiDB-lite"/>
    </source>
</evidence>
<reference evidence="12" key="1">
    <citation type="submission" date="2020-02" db="EMBL/GenBank/DDBJ databases">
        <authorList>
            <person name="Scholz U."/>
            <person name="Mascher M."/>
            <person name="Fiebig A."/>
        </authorList>
    </citation>
    <scope>NUCLEOTIDE SEQUENCE</scope>
</reference>
<dbReference type="PANTHER" id="PTHR36488">
    <property type="entry name" value="CASP-LIKE PROTEIN 1U1"/>
    <property type="match status" value="1"/>
</dbReference>
<evidence type="ECO:0000313" key="12">
    <source>
        <dbReference type="EMBL" id="CAA7388618.1"/>
    </source>
</evidence>
<feature type="transmembrane region" description="Helical" evidence="8">
    <location>
        <begin position="122"/>
        <end position="148"/>
    </location>
</feature>
<protein>
    <recommendedName>
        <fullName evidence="8">CASP-like protein</fullName>
    </recommendedName>
</protein>
<dbReference type="NCBIfam" id="TIGR01569">
    <property type="entry name" value="A_tha_TIGR01569"/>
    <property type="match status" value="1"/>
</dbReference>
<evidence type="ECO:0000256" key="5">
    <source>
        <dbReference type="ARBA" id="ARBA00022692"/>
    </source>
</evidence>
<evidence type="ECO:0000256" key="4">
    <source>
        <dbReference type="ARBA" id="ARBA00022475"/>
    </source>
</evidence>
<gene>
    <name evidence="11" type="ORF">SI7747_01000816</name>
    <name evidence="12" type="ORF">SI8410_01000820</name>
</gene>
<dbReference type="Proteomes" id="UP000663760">
    <property type="component" value="Chromosome 1"/>
</dbReference>
<feature type="transmembrane region" description="Helical" evidence="8">
    <location>
        <begin position="169"/>
        <end position="196"/>
    </location>
</feature>